<keyword evidence="1" id="KW-0472">Membrane</keyword>
<organism evidence="2 3">
    <name type="scientific">Actinomadura parmotrematis</name>
    <dbReference type="NCBI Taxonomy" id="2864039"/>
    <lineage>
        <taxon>Bacteria</taxon>
        <taxon>Bacillati</taxon>
        <taxon>Actinomycetota</taxon>
        <taxon>Actinomycetes</taxon>
        <taxon>Streptosporangiales</taxon>
        <taxon>Thermomonosporaceae</taxon>
        <taxon>Actinomadura</taxon>
    </lineage>
</organism>
<gene>
    <name evidence="2" type="ORF">K1Y72_16125</name>
</gene>
<proteinExistence type="predicted"/>
<keyword evidence="1" id="KW-0812">Transmembrane</keyword>
<feature type="transmembrane region" description="Helical" evidence="1">
    <location>
        <begin position="211"/>
        <end position="233"/>
    </location>
</feature>
<evidence type="ECO:0000256" key="1">
    <source>
        <dbReference type="SAM" id="Phobius"/>
    </source>
</evidence>
<evidence type="ECO:0000313" key="2">
    <source>
        <dbReference type="EMBL" id="MBW8483915.1"/>
    </source>
</evidence>
<accession>A0ABS7FVC8</accession>
<protein>
    <submittedName>
        <fullName evidence="2">Uncharacterized protein</fullName>
    </submittedName>
</protein>
<keyword evidence="1" id="KW-1133">Transmembrane helix</keyword>
<reference evidence="2 3" key="1">
    <citation type="submission" date="2021-07" db="EMBL/GenBank/DDBJ databases">
        <title>Actinomadura sp. PM05-2 isolated from lichen.</title>
        <authorList>
            <person name="Somphong A."/>
            <person name="Phongsopitanun W."/>
            <person name="Tanasupawat S."/>
            <person name="Peongsungnone V."/>
        </authorList>
    </citation>
    <scope>NUCLEOTIDE SEQUENCE [LARGE SCALE GENOMIC DNA]</scope>
    <source>
        <strain evidence="2 3">PM05-2</strain>
    </source>
</reference>
<feature type="transmembrane region" description="Helical" evidence="1">
    <location>
        <begin position="116"/>
        <end position="136"/>
    </location>
</feature>
<keyword evidence="3" id="KW-1185">Reference proteome</keyword>
<comment type="caution">
    <text evidence="2">The sequence shown here is derived from an EMBL/GenBank/DDBJ whole genome shotgun (WGS) entry which is preliminary data.</text>
</comment>
<name>A0ABS7FVC8_9ACTN</name>
<feature type="transmembrane region" description="Helical" evidence="1">
    <location>
        <begin position="173"/>
        <end position="191"/>
    </location>
</feature>
<dbReference type="EMBL" id="JAIBOA010000009">
    <property type="protein sequence ID" value="MBW8483915.1"/>
    <property type="molecule type" value="Genomic_DNA"/>
</dbReference>
<dbReference type="Proteomes" id="UP000774570">
    <property type="component" value="Unassembled WGS sequence"/>
</dbReference>
<feature type="transmembrane region" description="Helical" evidence="1">
    <location>
        <begin position="86"/>
        <end position="104"/>
    </location>
</feature>
<evidence type="ECO:0000313" key="3">
    <source>
        <dbReference type="Proteomes" id="UP000774570"/>
    </source>
</evidence>
<feature type="transmembrane region" description="Helical" evidence="1">
    <location>
        <begin position="30"/>
        <end position="53"/>
    </location>
</feature>
<sequence length="241" mass="24634">MNEDERGAEAAAMLEELGELRRRTRARRRAFGVPLLVFAALVAGVLPVAAVAARHGGGPAGAAGGGDVLSGLAGGGPDGGAALGRYWAVVPVVGYLASALWYRWHARRAGAATPTRAFIAVGLTALAAVLALAVAAHWSVTMQRVWDWPRASLVLPALTVGLAVLARAERSRLLGASVAAFALLSAVALLAHPENLLYDAGLPATSDPWLLGVAATVAPPSLALLAGGAAALVRERRGARW</sequence>
<feature type="transmembrane region" description="Helical" evidence="1">
    <location>
        <begin position="148"/>
        <end position="166"/>
    </location>
</feature>
<dbReference type="RefSeq" id="WP_220167145.1">
    <property type="nucleotide sequence ID" value="NZ_JAIBOA010000009.1"/>
</dbReference>